<reference evidence="1 2" key="1">
    <citation type="submission" date="2021-06" db="EMBL/GenBank/DDBJ databases">
        <authorList>
            <person name="Palmer J.M."/>
        </authorList>
    </citation>
    <scope>NUCLEOTIDE SEQUENCE [LARGE SCALE GENOMIC DNA]</scope>
    <source>
        <strain evidence="1 2">GA_2019</strain>
        <tissue evidence="1">Muscle</tissue>
    </source>
</reference>
<proteinExistence type="predicted"/>
<dbReference type="Proteomes" id="UP001476798">
    <property type="component" value="Unassembled WGS sequence"/>
</dbReference>
<dbReference type="EMBL" id="JAHRIO010000772">
    <property type="protein sequence ID" value="MEQ2158429.1"/>
    <property type="molecule type" value="Genomic_DNA"/>
</dbReference>
<organism evidence="1 2">
    <name type="scientific">Goodea atripinnis</name>
    <dbReference type="NCBI Taxonomy" id="208336"/>
    <lineage>
        <taxon>Eukaryota</taxon>
        <taxon>Metazoa</taxon>
        <taxon>Chordata</taxon>
        <taxon>Craniata</taxon>
        <taxon>Vertebrata</taxon>
        <taxon>Euteleostomi</taxon>
        <taxon>Actinopterygii</taxon>
        <taxon>Neopterygii</taxon>
        <taxon>Teleostei</taxon>
        <taxon>Neoteleostei</taxon>
        <taxon>Acanthomorphata</taxon>
        <taxon>Ovalentaria</taxon>
        <taxon>Atherinomorphae</taxon>
        <taxon>Cyprinodontiformes</taxon>
        <taxon>Goodeidae</taxon>
        <taxon>Goodea</taxon>
    </lineage>
</organism>
<comment type="caution">
    <text evidence="1">The sequence shown here is derived from an EMBL/GenBank/DDBJ whole genome shotgun (WGS) entry which is preliminary data.</text>
</comment>
<evidence type="ECO:0000313" key="1">
    <source>
        <dbReference type="EMBL" id="MEQ2158429.1"/>
    </source>
</evidence>
<evidence type="ECO:0000313" key="2">
    <source>
        <dbReference type="Proteomes" id="UP001476798"/>
    </source>
</evidence>
<accession>A0ABV0MI85</accession>
<protein>
    <submittedName>
        <fullName evidence="1">Uncharacterized protein</fullName>
    </submittedName>
</protein>
<keyword evidence="2" id="KW-1185">Reference proteome</keyword>
<name>A0ABV0MI85_9TELE</name>
<sequence>MSALIHNMLAAALLSKRQRISIKPACIFSQSSSDASLLRTTSHALQPSLPLVHPTSTIFLPISSRSPHLLWPSPHHQLDPRGEDISNPKPKMSIQAHNILSIHVFLQGPSTKEIIICQ</sequence>
<gene>
    <name evidence="1" type="ORF">GOODEAATRI_012196</name>
</gene>